<dbReference type="VEuPathDB" id="VectorBase:ADIR014541"/>
<accession>A0A182NXG4</accession>
<name>A0A182NXG4_9DIPT</name>
<organism evidence="2 3">
    <name type="scientific">Anopheles dirus</name>
    <dbReference type="NCBI Taxonomy" id="7168"/>
    <lineage>
        <taxon>Eukaryota</taxon>
        <taxon>Metazoa</taxon>
        <taxon>Ecdysozoa</taxon>
        <taxon>Arthropoda</taxon>
        <taxon>Hexapoda</taxon>
        <taxon>Insecta</taxon>
        <taxon>Pterygota</taxon>
        <taxon>Neoptera</taxon>
        <taxon>Endopterygota</taxon>
        <taxon>Diptera</taxon>
        <taxon>Nematocera</taxon>
        <taxon>Culicoidea</taxon>
        <taxon>Culicidae</taxon>
        <taxon>Anophelinae</taxon>
        <taxon>Anopheles</taxon>
    </lineage>
</organism>
<dbReference type="Proteomes" id="UP000075884">
    <property type="component" value="Unassembled WGS sequence"/>
</dbReference>
<keyword evidence="3" id="KW-1185">Reference proteome</keyword>
<evidence type="ECO:0000256" key="1">
    <source>
        <dbReference type="SAM" id="MobiDB-lite"/>
    </source>
</evidence>
<feature type="region of interest" description="Disordered" evidence="1">
    <location>
        <begin position="49"/>
        <end position="103"/>
    </location>
</feature>
<feature type="compositionally biased region" description="Low complexity" evidence="1">
    <location>
        <begin position="71"/>
        <end position="82"/>
    </location>
</feature>
<evidence type="ECO:0000313" key="2">
    <source>
        <dbReference type="EnsemblMetazoa" id="ADIR014541-PA"/>
    </source>
</evidence>
<dbReference type="AlphaFoldDB" id="A0A182NXG4"/>
<evidence type="ECO:0000313" key="3">
    <source>
        <dbReference type="Proteomes" id="UP000075884"/>
    </source>
</evidence>
<dbReference type="EnsemblMetazoa" id="ADIR014541-RA">
    <property type="protein sequence ID" value="ADIR014541-PA"/>
    <property type="gene ID" value="ADIR014541"/>
</dbReference>
<proteinExistence type="predicted"/>
<sequence>MPRERYAGPKKHARALRSNVLHVRIATNGPGPGRGEFLPSCRSILGSILPARPVPPAPARPQARPDRDPIAARAAFGRSGRAPDARNSSRKTPTGPEDQYTVNDRTRWIAVKDSSAIFTRIFHLRKLR</sequence>
<reference evidence="3" key="1">
    <citation type="submission" date="2013-03" db="EMBL/GenBank/DDBJ databases">
        <title>The Genome Sequence of Anopheles dirus WRAIR2.</title>
        <authorList>
            <consortium name="The Broad Institute Genomics Platform"/>
            <person name="Neafsey D.E."/>
            <person name="Walton C."/>
            <person name="Walker B."/>
            <person name="Young S.K."/>
            <person name="Zeng Q."/>
            <person name="Gargeya S."/>
            <person name="Fitzgerald M."/>
            <person name="Haas B."/>
            <person name="Abouelleil A."/>
            <person name="Allen A.W."/>
            <person name="Alvarado L."/>
            <person name="Arachchi H.M."/>
            <person name="Berlin A.M."/>
            <person name="Chapman S.B."/>
            <person name="Gainer-Dewar J."/>
            <person name="Goldberg J."/>
            <person name="Griggs A."/>
            <person name="Gujja S."/>
            <person name="Hansen M."/>
            <person name="Howarth C."/>
            <person name="Imamovic A."/>
            <person name="Ireland A."/>
            <person name="Larimer J."/>
            <person name="McCowan C."/>
            <person name="Murphy C."/>
            <person name="Pearson M."/>
            <person name="Poon T.W."/>
            <person name="Priest M."/>
            <person name="Roberts A."/>
            <person name="Saif S."/>
            <person name="Shea T."/>
            <person name="Sisk P."/>
            <person name="Sykes S."/>
            <person name="Wortman J."/>
            <person name="Nusbaum C."/>
            <person name="Birren B."/>
        </authorList>
    </citation>
    <scope>NUCLEOTIDE SEQUENCE [LARGE SCALE GENOMIC DNA]</scope>
    <source>
        <strain evidence="3">WRAIR2</strain>
    </source>
</reference>
<protein>
    <submittedName>
        <fullName evidence="2">Uncharacterized protein</fullName>
    </submittedName>
</protein>
<reference evidence="2" key="2">
    <citation type="submission" date="2020-05" db="UniProtKB">
        <authorList>
            <consortium name="EnsemblMetazoa"/>
        </authorList>
    </citation>
    <scope>IDENTIFICATION</scope>
    <source>
        <strain evidence="2">WRAIR2</strain>
    </source>
</reference>